<feature type="compositionally biased region" description="Basic and acidic residues" evidence="1">
    <location>
        <begin position="223"/>
        <end position="235"/>
    </location>
</feature>
<dbReference type="PANTHER" id="PTHR12805">
    <property type="entry name" value="KIN17 KIN, ANTIGENIC DETERMINANT OF RECA PROTEIN HOMOLOG"/>
    <property type="match status" value="1"/>
</dbReference>
<dbReference type="GO" id="GO:0003690">
    <property type="term" value="F:double-stranded DNA binding"/>
    <property type="evidence" value="ECO:0007669"/>
    <property type="project" value="TreeGrafter"/>
</dbReference>
<feature type="region of interest" description="Disordered" evidence="1">
    <location>
        <begin position="223"/>
        <end position="252"/>
    </location>
</feature>
<dbReference type="GO" id="GO:0006260">
    <property type="term" value="P:DNA replication"/>
    <property type="evidence" value="ECO:0007669"/>
    <property type="project" value="TreeGrafter"/>
</dbReference>
<dbReference type="EMBL" id="KV454015">
    <property type="protein sequence ID" value="ODV94631.1"/>
    <property type="molecule type" value="Genomic_DNA"/>
</dbReference>
<evidence type="ECO:0000259" key="2">
    <source>
        <dbReference type="SMART" id="SM01253"/>
    </source>
</evidence>
<organism evidence="3 4">
    <name type="scientific">Pachysolen tannophilus NRRL Y-2460</name>
    <dbReference type="NCBI Taxonomy" id="669874"/>
    <lineage>
        <taxon>Eukaryota</taxon>
        <taxon>Fungi</taxon>
        <taxon>Dikarya</taxon>
        <taxon>Ascomycota</taxon>
        <taxon>Saccharomycotina</taxon>
        <taxon>Pichiomycetes</taxon>
        <taxon>Pachysolenaceae</taxon>
        <taxon>Pachysolen</taxon>
    </lineage>
</organism>
<evidence type="ECO:0000313" key="4">
    <source>
        <dbReference type="Proteomes" id="UP000094236"/>
    </source>
</evidence>
<evidence type="ECO:0000313" key="3">
    <source>
        <dbReference type="EMBL" id="ODV94631.1"/>
    </source>
</evidence>
<dbReference type="SMART" id="SM01253">
    <property type="entry name" value="Kin17_mid"/>
    <property type="match status" value="1"/>
</dbReference>
<name>A0A1E4TS98_PACTA</name>
<dbReference type="OrthoDB" id="10266249at2759"/>
<keyword evidence="4" id="KW-1185">Reference proteome</keyword>
<proteinExistence type="predicted"/>
<protein>
    <recommendedName>
        <fullName evidence="2">DNA/RNA-binding protein Kin17 WH-like domain-containing protein</fullName>
    </recommendedName>
</protein>
<dbReference type="PANTHER" id="PTHR12805:SF0">
    <property type="entry name" value="DNA_RNA-BINDING PROTEIN KIN17"/>
    <property type="match status" value="1"/>
</dbReference>
<feature type="domain" description="DNA/RNA-binding protein Kin17 WH-like" evidence="2">
    <location>
        <begin position="7"/>
        <end position="150"/>
    </location>
</feature>
<dbReference type="Proteomes" id="UP000094236">
    <property type="component" value="Unassembled WGS sequence"/>
</dbReference>
<dbReference type="AlphaFoldDB" id="A0A1E4TS98"/>
<dbReference type="InterPro" id="IPR019447">
    <property type="entry name" value="DNA/RNA-bd_Kin17_WH-like_dom"/>
</dbReference>
<gene>
    <name evidence="3" type="ORF">PACTADRAFT_50498</name>
</gene>
<dbReference type="Pfam" id="PF10357">
    <property type="entry name" value="WH_KIN17"/>
    <property type="match status" value="1"/>
</dbReference>
<dbReference type="STRING" id="669874.A0A1E4TS98"/>
<dbReference type="InterPro" id="IPR037321">
    <property type="entry name" value="KIN17-like"/>
</dbReference>
<evidence type="ECO:0000256" key="1">
    <source>
        <dbReference type="SAM" id="MobiDB-lite"/>
    </source>
</evidence>
<dbReference type="GO" id="GO:0005634">
    <property type="term" value="C:nucleus"/>
    <property type="evidence" value="ECO:0007669"/>
    <property type="project" value="TreeGrafter"/>
</dbReference>
<dbReference type="GO" id="GO:0006974">
    <property type="term" value="P:DNA damage response"/>
    <property type="evidence" value="ECO:0007669"/>
    <property type="project" value="TreeGrafter"/>
</dbReference>
<accession>A0A1E4TS98</accession>
<reference evidence="4" key="1">
    <citation type="submission" date="2016-05" db="EMBL/GenBank/DDBJ databases">
        <title>Comparative genomics of biotechnologically important yeasts.</title>
        <authorList>
            <consortium name="DOE Joint Genome Institute"/>
            <person name="Riley R."/>
            <person name="Haridas S."/>
            <person name="Wolfe K.H."/>
            <person name="Lopes M.R."/>
            <person name="Hittinger C.T."/>
            <person name="Goker M."/>
            <person name="Salamov A."/>
            <person name="Wisecaver J."/>
            <person name="Long T.M."/>
            <person name="Aerts A.L."/>
            <person name="Barry K."/>
            <person name="Choi C."/>
            <person name="Clum A."/>
            <person name="Coughlan A.Y."/>
            <person name="Deshpande S."/>
            <person name="Douglass A.P."/>
            <person name="Hanson S.J."/>
            <person name="Klenk H.-P."/>
            <person name="Labutti K."/>
            <person name="Lapidus A."/>
            <person name="Lindquist E."/>
            <person name="Lipzen A."/>
            <person name="Meier-Kolthoff J.P."/>
            <person name="Ohm R.A."/>
            <person name="Otillar R.P."/>
            <person name="Pangilinan J."/>
            <person name="Peng Y."/>
            <person name="Rokas A."/>
            <person name="Rosa C.A."/>
            <person name="Scheuner C."/>
            <person name="Sibirny A.A."/>
            <person name="Slot J.C."/>
            <person name="Stielow J.B."/>
            <person name="Sun H."/>
            <person name="Kurtzman C.P."/>
            <person name="Blackwell M."/>
            <person name="Grigoriev I.V."/>
            <person name="Jeffries T.W."/>
        </authorList>
    </citation>
    <scope>NUCLEOTIDE SEQUENCE [LARGE SCALE GENOMIC DNA]</scope>
    <source>
        <strain evidence="4">NRRL Y-2460</strain>
    </source>
</reference>
<dbReference type="Gene3D" id="1.10.10.2030">
    <property type="entry name" value="DNA/RNA-binding protein Kin17, conserved domain"/>
    <property type="match status" value="1"/>
</dbReference>
<sequence length="273" mass="31140">MSESHHNKIQSLSKNTVDEFSAEFLRCFIKLLKLNHGSKKIEANRFYQEFIMDREHVHLNATKWKSLTSFILYCAQQNIIQIINDDNVINNGEDMEEADEADEAKALQPEVPQGLYIRYIDTFKDALLSQEKKVKNDEEISLKYINDQIKKNREINQDDGSVSESIKSLKASTEPFQPIKISIGKNKVPAQEHEINYNVYSKKINKCGVMVNPVKPIDADGDQGCKETKESKEANTHFNLGAKNLKNPKLKPRKGNVFKVKKNNISTVPSNSN</sequence>
<dbReference type="InterPro" id="IPR038254">
    <property type="entry name" value="KIN17_WH-like_sf"/>
</dbReference>